<gene>
    <name evidence="7" type="primary">GLN4_2</name>
    <name evidence="7" type="ORF">QQS21_000881</name>
</gene>
<name>A0AAJ0CY68_9HYPO</name>
<keyword evidence="5" id="KW-0030">Aminoacyl-tRNA synthetase</keyword>
<dbReference type="EMBL" id="JASWJB010000008">
    <property type="protein sequence ID" value="KAK2616246.1"/>
    <property type="molecule type" value="Genomic_DNA"/>
</dbReference>
<dbReference type="GO" id="GO:0005524">
    <property type="term" value="F:ATP binding"/>
    <property type="evidence" value="ECO:0007669"/>
    <property type="project" value="UniProtKB-KW"/>
</dbReference>
<dbReference type="InterPro" id="IPR020058">
    <property type="entry name" value="Glu/Gln-tRNA-synth_Ib_cat-dom"/>
</dbReference>
<evidence type="ECO:0000256" key="3">
    <source>
        <dbReference type="ARBA" id="ARBA00022840"/>
    </source>
</evidence>
<keyword evidence="4" id="KW-0648">Protein biosynthesis</keyword>
<protein>
    <submittedName>
        <fullName evidence="7">Glutaminyl-tRNA synthetase</fullName>
        <ecNumber evidence="7">6.1.1.18</ecNumber>
    </submittedName>
</protein>
<dbReference type="EC" id="6.1.1.18" evidence="7"/>
<keyword evidence="1 7" id="KW-0436">Ligase</keyword>
<dbReference type="GO" id="GO:0004819">
    <property type="term" value="F:glutamine-tRNA ligase activity"/>
    <property type="evidence" value="ECO:0007669"/>
    <property type="project" value="UniProtKB-EC"/>
</dbReference>
<dbReference type="SUPFAM" id="SSF52374">
    <property type="entry name" value="Nucleotidylyl transferase"/>
    <property type="match status" value="1"/>
</dbReference>
<sequence>MSRESYEWLNQLLVEFQPMQREYGRLKLDGTIMSKRDLKGLVEEKVVRAWDDPRLYTLQAIRRRGIPPAALLSFIYELGVDHGPELHQNQAF</sequence>
<evidence type="ECO:0000256" key="2">
    <source>
        <dbReference type="ARBA" id="ARBA00022741"/>
    </source>
</evidence>
<feature type="domain" description="Glutamyl/glutaminyl-tRNA synthetase class Ib catalytic" evidence="6">
    <location>
        <begin position="2"/>
        <end position="80"/>
    </location>
</feature>
<organism evidence="7 8">
    <name type="scientific">Conoideocrella luteorostrata</name>
    <dbReference type="NCBI Taxonomy" id="1105319"/>
    <lineage>
        <taxon>Eukaryota</taxon>
        <taxon>Fungi</taxon>
        <taxon>Dikarya</taxon>
        <taxon>Ascomycota</taxon>
        <taxon>Pezizomycotina</taxon>
        <taxon>Sordariomycetes</taxon>
        <taxon>Hypocreomycetidae</taxon>
        <taxon>Hypocreales</taxon>
        <taxon>Clavicipitaceae</taxon>
        <taxon>Conoideocrella</taxon>
    </lineage>
</organism>
<proteinExistence type="predicted"/>
<comment type="caution">
    <text evidence="7">The sequence shown here is derived from an EMBL/GenBank/DDBJ whole genome shotgun (WGS) entry which is preliminary data.</text>
</comment>
<dbReference type="InterPro" id="IPR050132">
    <property type="entry name" value="Gln/Glu-tRNA_Ligase"/>
</dbReference>
<accession>A0AAJ0CY68</accession>
<evidence type="ECO:0000259" key="6">
    <source>
        <dbReference type="Pfam" id="PF00749"/>
    </source>
</evidence>
<dbReference type="PANTHER" id="PTHR43097:SF4">
    <property type="entry name" value="GLUTAMINE--TRNA LIGASE"/>
    <property type="match status" value="1"/>
</dbReference>
<dbReference type="AlphaFoldDB" id="A0AAJ0CY68"/>
<evidence type="ECO:0000256" key="1">
    <source>
        <dbReference type="ARBA" id="ARBA00022598"/>
    </source>
</evidence>
<dbReference type="Pfam" id="PF00749">
    <property type="entry name" value="tRNA-synt_1c"/>
    <property type="match status" value="1"/>
</dbReference>
<dbReference type="GO" id="GO:0005829">
    <property type="term" value="C:cytosol"/>
    <property type="evidence" value="ECO:0007669"/>
    <property type="project" value="TreeGrafter"/>
</dbReference>
<dbReference type="GO" id="GO:0006425">
    <property type="term" value="P:glutaminyl-tRNA aminoacylation"/>
    <property type="evidence" value="ECO:0007669"/>
    <property type="project" value="TreeGrafter"/>
</dbReference>
<keyword evidence="2" id="KW-0547">Nucleotide-binding</keyword>
<evidence type="ECO:0000256" key="4">
    <source>
        <dbReference type="ARBA" id="ARBA00022917"/>
    </source>
</evidence>
<evidence type="ECO:0000313" key="8">
    <source>
        <dbReference type="Proteomes" id="UP001251528"/>
    </source>
</evidence>
<keyword evidence="8" id="KW-1185">Reference proteome</keyword>
<dbReference type="PANTHER" id="PTHR43097">
    <property type="entry name" value="GLUTAMINE-TRNA LIGASE"/>
    <property type="match status" value="1"/>
</dbReference>
<evidence type="ECO:0000256" key="5">
    <source>
        <dbReference type="ARBA" id="ARBA00023146"/>
    </source>
</evidence>
<reference evidence="7" key="1">
    <citation type="submission" date="2023-06" db="EMBL/GenBank/DDBJ databases">
        <title>Conoideocrella luteorostrata (Hypocreales: Clavicipitaceae), a potential biocontrol fungus for elongate hemlock scale in United States Christmas tree production areas.</title>
        <authorList>
            <person name="Barrett H."/>
            <person name="Lovett B."/>
            <person name="Macias A.M."/>
            <person name="Stajich J.E."/>
            <person name="Kasson M.T."/>
        </authorList>
    </citation>
    <scope>NUCLEOTIDE SEQUENCE</scope>
    <source>
        <strain evidence="7">ARSEF 14590</strain>
    </source>
</reference>
<dbReference type="Gene3D" id="3.40.50.620">
    <property type="entry name" value="HUPs"/>
    <property type="match status" value="1"/>
</dbReference>
<dbReference type="InterPro" id="IPR014729">
    <property type="entry name" value="Rossmann-like_a/b/a_fold"/>
</dbReference>
<dbReference type="Proteomes" id="UP001251528">
    <property type="component" value="Unassembled WGS sequence"/>
</dbReference>
<evidence type="ECO:0000313" key="7">
    <source>
        <dbReference type="EMBL" id="KAK2616246.1"/>
    </source>
</evidence>
<keyword evidence="3" id="KW-0067">ATP-binding</keyword>